<evidence type="ECO:0000313" key="1">
    <source>
        <dbReference type="EMBL" id="NVE95956.1"/>
    </source>
</evidence>
<dbReference type="InterPro" id="IPR027417">
    <property type="entry name" value="P-loop_NTPase"/>
</dbReference>
<accession>A0A850HFF9</accession>
<dbReference type="EMBL" id="JABWTA010000001">
    <property type="protein sequence ID" value="NVE95956.1"/>
    <property type="molecule type" value="Genomic_DNA"/>
</dbReference>
<dbReference type="GO" id="GO:0016020">
    <property type="term" value="C:membrane"/>
    <property type="evidence" value="ECO:0007669"/>
    <property type="project" value="InterPro"/>
</dbReference>
<name>A0A850HFF9_9SPHN</name>
<gene>
    <name evidence="1" type="ORF">HUO12_13710</name>
</gene>
<proteinExistence type="predicted"/>
<evidence type="ECO:0000313" key="2">
    <source>
        <dbReference type="Proteomes" id="UP000546031"/>
    </source>
</evidence>
<dbReference type="AlphaFoldDB" id="A0A850HFF9"/>
<protein>
    <submittedName>
        <fullName evidence="1">Sulfotransferase family 2 domain-containing protein</fullName>
    </submittedName>
</protein>
<dbReference type="InterPro" id="IPR005331">
    <property type="entry name" value="Sulfotransferase"/>
</dbReference>
<dbReference type="Pfam" id="PF03567">
    <property type="entry name" value="Sulfotransfer_2"/>
    <property type="match status" value="1"/>
</dbReference>
<dbReference type="GO" id="GO:0008146">
    <property type="term" value="F:sulfotransferase activity"/>
    <property type="evidence" value="ECO:0007669"/>
    <property type="project" value="InterPro"/>
</dbReference>
<dbReference type="PANTHER" id="PTHR32301:SF6">
    <property type="entry name" value="GOLVESIN-RELATED"/>
    <property type="match status" value="1"/>
</dbReference>
<keyword evidence="2" id="KW-1185">Reference proteome</keyword>
<dbReference type="Proteomes" id="UP000546031">
    <property type="component" value="Unassembled WGS sequence"/>
</dbReference>
<keyword evidence="1" id="KW-0808">Transferase</keyword>
<comment type="caution">
    <text evidence="1">The sequence shown here is derived from an EMBL/GenBank/DDBJ whole genome shotgun (WGS) entry which is preliminary data.</text>
</comment>
<dbReference type="InterPro" id="IPR053259">
    <property type="entry name" value="Golvesin-related_Golgi"/>
</dbReference>
<dbReference type="PANTHER" id="PTHR32301">
    <property type="entry name" value="COUNTIN RECEPTOR CNR3-RELATED"/>
    <property type="match status" value="1"/>
</dbReference>
<reference evidence="1 2" key="1">
    <citation type="submission" date="2020-06" db="EMBL/GenBank/DDBJ databases">
        <title>Altererythrobacter lutimaris sp. nov., a marine bacterium isolated from a tidal flat.</title>
        <authorList>
            <person name="Kim D."/>
            <person name="Yoo Y."/>
            <person name="Kim J.-J."/>
        </authorList>
    </citation>
    <scope>NUCLEOTIDE SEQUENCE [LARGE SCALE GENOMIC DNA]</scope>
    <source>
        <strain evidence="1 2">JGD-16</strain>
    </source>
</reference>
<sequence length="389" mass="44690">MESFTPPKIVFPHIMKTGGTTVANYLHDFFHEEQVLYEASTWAELNDVTFDRLQMVRFVRGHFFHAITDVFGPQNGYEIIGLLRHPVARVRSHYWHLMRAPEIAPAHKFVRNEELTFEQFVHSPKCRFFTANYQTRNYGCGLDFKVDATPDKQHLQLAKQFLDRCSVIGVTEDLDTFVESLAAHFGLPSTPTVLGKNRSYAGETEMSDELIDTIKNLNSLDMELYAYAQERIASQTIKAKPKLNPLAINQSGFMRWNVDEPFSGHGWSDLQRTKVRHRWSIANTSSLTIERNYSGRMAGFISLHRFVHDQQQSVLKVFLDDKQVDLKPVQFKYREGILYTFEVPKSSAGEMELRFEVETLMSFAEVNKNSNDKTERGLAITGVSFVPFG</sequence>
<dbReference type="RefSeq" id="WP_176274126.1">
    <property type="nucleotide sequence ID" value="NZ_JABWTA010000001.1"/>
</dbReference>
<dbReference type="SUPFAM" id="SSF52540">
    <property type="entry name" value="P-loop containing nucleoside triphosphate hydrolases"/>
    <property type="match status" value="1"/>
</dbReference>
<organism evidence="1 2">
    <name type="scientific">Altererythrobacter lutimaris</name>
    <dbReference type="NCBI Taxonomy" id="2743979"/>
    <lineage>
        <taxon>Bacteria</taxon>
        <taxon>Pseudomonadati</taxon>
        <taxon>Pseudomonadota</taxon>
        <taxon>Alphaproteobacteria</taxon>
        <taxon>Sphingomonadales</taxon>
        <taxon>Erythrobacteraceae</taxon>
        <taxon>Altererythrobacter</taxon>
    </lineage>
</organism>
<dbReference type="Gene3D" id="3.40.50.300">
    <property type="entry name" value="P-loop containing nucleotide triphosphate hydrolases"/>
    <property type="match status" value="1"/>
</dbReference>